<evidence type="ECO:0000256" key="1">
    <source>
        <dbReference type="SAM" id="MobiDB-lite"/>
    </source>
</evidence>
<reference evidence="2" key="1">
    <citation type="submission" date="2020-05" db="EMBL/GenBank/DDBJ databases">
        <authorList>
            <person name="Chiriac C."/>
            <person name="Salcher M."/>
            <person name="Ghai R."/>
            <person name="Kavagutti S V."/>
        </authorList>
    </citation>
    <scope>NUCLEOTIDE SEQUENCE</scope>
</reference>
<organism evidence="2">
    <name type="scientific">uncultured Caudovirales phage</name>
    <dbReference type="NCBI Taxonomy" id="2100421"/>
    <lineage>
        <taxon>Viruses</taxon>
        <taxon>Duplodnaviria</taxon>
        <taxon>Heunggongvirae</taxon>
        <taxon>Uroviricota</taxon>
        <taxon>Caudoviricetes</taxon>
        <taxon>Peduoviridae</taxon>
        <taxon>Maltschvirus</taxon>
        <taxon>Maltschvirus maltsch</taxon>
    </lineage>
</organism>
<feature type="region of interest" description="Disordered" evidence="1">
    <location>
        <begin position="57"/>
        <end position="89"/>
    </location>
</feature>
<name>A0A6J5RWI8_9CAUD</name>
<proteinExistence type="predicted"/>
<accession>A0A6J5RWI8</accession>
<dbReference type="EMBL" id="LR797491">
    <property type="protein sequence ID" value="CAB4220720.1"/>
    <property type="molecule type" value="Genomic_DNA"/>
</dbReference>
<evidence type="ECO:0000313" key="3">
    <source>
        <dbReference type="EMBL" id="CAB4220720.1"/>
    </source>
</evidence>
<dbReference type="EMBL" id="LR797312">
    <property type="protein sequence ID" value="CAB4202780.1"/>
    <property type="molecule type" value="Genomic_DNA"/>
</dbReference>
<evidence type="ECO:0000313" key="2">
    <source>
        <dbReference type="EMBL" id="CAB4202780.1"/>
    </source>
</evidence>
<sequence length="112" mass="13063">MIAIYIENIAPYPADVVRHVLRTQSRHEKFWPAWQDLHTRLELYASYRKRLLFALENPPSKDPKGAVVSEPYRSGEKRTASEPEYDDVAAHRQFAQDKERLEAQLREIIGEG</sequence>
<protein>
    <submittedName>
        <fullName evidence="2">Uncharacterized protein</fullName>
    </submittedName>
</protein>
<gene>
    <name evidence="2" type="ORF">UFOVP1376_39</name>
    <name evidence="3" type="ORF">UFOVP1623_24</name>
</gene>